<comment type="function">
    <text evidence="6">Catalyzes the transfer of endogenously produced octanoic acid from octanoyl-acyl-carrier-protein onto the lipoyl domains of lipoate-dependent enzymes. Lipoyl-ACP can also act as a substrate although octanoyl-ACP is likely to be the physiological substrate.</text>
</comment>
<dbReference type="SUPFAM" id="SSF55681">
    <property type="entry name" value="Class II aaRS and biotin synthetases"/>
    <property type="match status" value="1"/>
</dbReference>
<dbReference type="AlphaFoldDB" id="A0ABD0LJM5"/>
<evidence type="ECO:0000256" key="6">
    <source>
        <dbReference type="PIRNR" id="PIRNR016262"/>
    </source>
</evidence>
<comment type="catalytic activity">
    <reaction evidence="6">
        <text>octanoyl-[ACP] + L-lysyl-[protein] = N(6)-octanoyl-L-lysyl-[protein] + holo-[ACP] + H(+)</text>
        <dbReference type="Rhea" id="RHEA:17665"/>
        <dbReference type="Rhea" id="RHEA-COMP:9636"/>
        <dbReference type="Rhea" id="RHEA-COMP:9685"/>
        <dbReference type="Rhea" id="RHEA-COMP:9752"/>
        <dbReference type="Rhea" id="RHEA-COMP:9928"/>
        <dbReference type="ChEBI" id="CHEBI:15378"/>
        <dbReference type="ChEBI" id="CHEBI:29969"/>
        <dbReference type="ChEBI" id="CHEBI:64479"/>
        <dbReference type="ChEBI" id="CHEBI:78463"/>
        <dbReference type="ChEBI" id="CHEBI:78809"/>
        <dbReference type="EC" id="2.3.1.181"/>
    </reaction>
</comment>
<feature type="site" description="Lowers pKa of active site Cys" evidence="9">
    <location>
        <position position="151"/>
    </location>
</feature>
<evidence type="ECO:0000256" key="8">
    <source>
        <dbReference type="PIRSR" id="PIRSR016262-2"/>
    </source>
</evidence>
<dbReference type="NCBIfam" id="TIGR00214">
    <property type="entry name" value="lipB"/>
    <property type="match status" value="1"/>
</dbReference>
<comment type="pathway">
    <text evidence="2 6">Protein modification; protein lipoylation via endogenous pathway; protein N(6)-(lipoyl)lysine from octanoyl-[acyl-carrier-protein]: step 1/2.</text>
</comment>
<keyword evidence="12" id="KW-1185">Reference proteome</keyword>
<dbReference type="EMBL" id="JACVVK020000045">
    <property type="protein sequence ID" value="KAK7499197.1"/>
    <property type="molecule type" value="Genomic_DNA"/>
</dbReference>
<dbReference type="Proteomes" id="UP001519460">
    <property type="component" value="Unassembled WGS sequence"/>
</dbReference>
<keyword evidence="6" id="KW-0496">Mitochondrion</keyword>
<evidence type="ECO:0000256" key="4">
    <source>
        <dbReference type="ARBA" id="ARBA00022679"/>
    </source>
</evidence>
<dbReference type="NCBIfam" id="NF010925">
    <property type="entry name" value="PRK14345.1"/>
    <property type="match status" value="1"/>
</dbReference>
<feature type="binding site" evidence="8">
    <location>
        <begin position="88"/>
        <end position="95"/>
    </location>
    <ligand>
        <name>substrate</name>
    </ligand>
</feature>
<evidence type="ECO:0000313" key="12">
    <source>
        <dbReference type="Proteomes" id="UP001519460"/>
    </source>
</evidence>
<dbReference type="HAMAP" id="MF_00013">
    <property type="entry name" value="LipB"/>
    <property type="match status" value="1"/>
</dbReference>
<sequence length="249" mass="28591">MAAQVSRRVVNVINLGRMGFLQAYDVQLRYMRQHLEELSGRRYAVGLNTLLLVEHDPVYTVGLRTKDYDEIEEKRLKSLGAEFYRTNRGGLITYHGPGQLVAYPILNLTHFKPSIKWYIATLEQTIINACWQFGIQAHTTEDTGVWVDNRKIAAIGVHGSRYVTTHGIALNCDVDLMWFRHIIPCGIRGKDVTSLTKELGKPTPIKSAILPFLRAFEEEFECEVKYRMLDNEDVSFLNLNQMQEKSLEQ</sequence>
<accession>A0ABD0LJM5</accession>
<feature type="active site" description="Acyl-thioester intermediate" evidence="7">
    <location>
        <position position="185"/>
    </location>
</feature>
<dbReference type="Gene3D" id="3.30.930.10">
    <property type="entry name" value="Bira Bifunctional Protein, Domain 2"/>
    <property type="match status" value="1"/>
</dbReference>
<keyword evidence="5 6" id="KW-0012">Acyltransferase</keyword>
<dbReference type="InterPro" id="IPR004143">
    <property type="entry name" value="BPL_LPL_catalytic"/>
</dbReference>
<protein>
    <recommendedName>
        <fullName evidence="6">Octanoyl-[acyl-carrier-protein]:protein N-octanoyltransferase LIPT2, mitochondrial</fullName>
        <ecNumber evidence="6">2.3.1.181</ecNumber>
    </recommendedName>
</protein>
<comment type="similarity">
    <text evidence="3 6">Belongs to the LipB family.</text>
</comment>
<dbReference type="InterPro" id="IPR000544">
    <property type="entry name" value="Octanoyltransferase"/>
</dbReference>
<feature type="binding site" evidence="8">
    <location>
        <begin position="154"/>
        <end position="156"/>
    </location>
    <ligand>
        <name>substrate</name>
    </ligand>
</feature>
<dbReference type="PIRSF" id="PIRSF016262">
    <property type="entry name" value="LPLase"/>
    <property type="match status" value="1"/>
</dbReference>
<evidence type="ECO:0000259" key="10">
    <source>
        <dbReference type="PROSITE" id="PS51733"/>
    </source>
</evidence>
<dbReference type="EC" id="2.3.1.181" evidence="6"/>
<name>A0ABD0LJM5_9CAEN</name>
<dbReference type="CDD" id="cd16444">
    <property type="entry name" value="LipB"/>
    <property type="match status" value="1"/>
</dbReference>
<dbReference type="GO" id="GO:0033819">
    <property type="term" value="F:lipoyl(octanoyl) transferase activity"/>
    <property type="evidence" value="ECO:0007669"/>
    <property type="project" value="UniProtKB-EC"/>
</dbReference>
<reference evidence="11 12" key="1">
    <citation type="journal article" date="2023" name="Sci. Data">
        <title>Genome assembly of the Korean intertidal mud-creeper Batillaria attramentaria.</title>
        <authorList>
            <person name="Patra A.K."/>
            <person name="Ho P.T."/>
            <person name="Jun S."/>
            <person name="Lee S.J."/>
            <person name="Kim Y."/>
            <person name="Won Y.J."/>
        </authorList>
    </citation>
    <scope>NUCLEOTIDE SEQUENCE [LARGE SCALE GENOMIC DNA]</scope>
    <source>
        <strain evidence="11">Wonlab-2016</strain>
    </source>
</reference>
<evidence type="ECO:0000256" key="7">
    <source>
        <dbReference type="PIRSR" id="PIRSR016262-1"/>
    </source>
</evidence>
<dbReference type="FunFam" id="3.30.930.10:FF:000035">
    <property type="entry name" value="Putative lipoyltransferase 2, mitochondrial"/>
    <property type="match status" value="1"/>
</dbReference>
<evidence type="ECO:0000256" key="5">
    <source>
        <dbReference type="ARBA" id="ARBA00023315"/>
    </source>
</evidence>
<proteinExistence type="inferred from homology"/>
<feature type="binding site" evidence="8">
    <location>
        <begin position="167"/>
        <end position="169"/>
    </location>
    <ligand>
        <name>substrate</name>
    </ligand>
</feature>
<dbReference type="Pfam" id="PF21948">
    <property type="entry name" value="LplA-B_cat"/>
    <property type="match status" value="1"/>
</dbReference>
<dbReference type="PANTHER" id="PTHR10993:SF7">
    <property type="entry name" value="LIPOYLTRANSFERASE 2, MITOCHONDRIAL-RELATED"/>
    <property type="match status" value="1"/>
</dbReference>
<dbReference type="PANTHER" id="PTHR10993">
    <property type="entry name" value="OCTANOYLTRANSFERASE"/>
    <property type="match status" value="1"/>
</dbReference>
<keyword evidence="4 6" id="KW-0808">Transferase</keyword>
<evidence type="ECO:0000256" key="1">
    <source>
        <dbReference type="ARBA" id="ARBA00004173"/>
    </source>
</evidence>
<evidence type="ECO:0000256" key="2">
    <source>
        <dbReference type="ARBA" id="ARBA00004821"/>
    </source>
</evidence>
<feature type="domain" description="BPL/LPL catalytic" evidence="10">
    <location>
        <begin position="44"/>
        <end position="224"/>
    </location>
</feature>
<dbReference type="PROSITE" id="PS01313">
    <property type="entry name" value="LIPB"/>
    <property type="match status" value="1"/>
</dbReference>
<dbReference type="PROSITE" id="PS51733">
    <property type="entry name" value="BPL_LPL_CATALYTIC"/>
    <property type="match status" value="1"/>
</dbReference>
<organism evidence="11 12">
    <name type="scientific">Batillaria attramentaria</name>
    <dbReference type="NCBI Taxonomy" id="370345"/>
    <lineage>
        <taxon>Eukaryota</taxon>
        <taxon>Metazoa</taxon>
        <taxon>Spiralia</taxon>
        <taxon>Lophotrochozoa</taxon>
        <taxon>Mollusca</taxon>
        <taxon>Gastropoda</taxon>
        <taxon>Caenogastropoda</taxon>
        <taxon>Sorbeoconcha</taxon>
        <taxon>Cerithioidea</taxon>
        <taxon>Batillariidae</taxon>
        <taxon>Batillaria</taxon>
    </lineage>
</organism>
<evidence type="ECO:0000313" key="11">
    <source>
        <dbReference type="EMBL" id="KAK7499197.1"/>
    </source>
</evidence>
<comment type="caution">
    <text evidence="11">The sequence shown here is derived from an EMBL/GenBank/DDBJ whole genome shotgun (WGS) entry which is preliminary data.</text>
</comment>
<evidence type="ECO:0000256" key="9">
    <source>
        <dbReference type="PIRSR" id="PIRSR016262-3"/>
    </source>
</evidence>
<evidence type="ECO:0000256" key="3">
    <source>
        <dbReference type="ARBA" id="ARBA00007907"/>
    </source>
</evidence>
<dbReference type="InterPro" id="IPR045864">
    <property type="entry name" value="aa-tRNA-synth_II/BPL/LPL"/>
</dbReference>
<comment type="subcellular location">
    <subcellularLocation>
        <location evidence="1 6">Mitochondrion</location>
    </subcellularLocation>
</comment>
<dbReference type="InterPro" id="IPR020605">
    <property type="entry name" value="Octanoyltransferase_CS"/>
</dbReference>
<gene>
    <name evidence="11" type="ORF">BaRGS_00009457</name>
</gene>
<dbReference type="GO" id="GO:0005739">
    <property type="term" value="C:mitochondrion"/>
    <property type="evidence" value="ECO:0007669"/>
    <property type="project" value="UniProtKB-SubCell"/>
</dbReference>